<sequence>MRPNSMRICRFITEILWSASIFIIKPWLLCRTKVFVKTNHTSPNSNMSFNYRIIHLPEIPLTSEDESYVPKLEEVMLFSLQNSYGHLSAPLLDEDE</sequence>
<reference evidence="1 2" key="1">
    <citation type="journal article" date="2019" name="Commun. Biol.">
        <title>The bagworm genome reveals a unique fibroin gene that provides high tensile strength.</title>
        <authorList>
            <person name="Kono N."/>
            <person name="Nakamura H."/>
            <person name="Ohtoshi R."/>
            <person name="Tomita M."/>
            <person name="Numata K."/>
            <person name="Arakawa K."/>
        </authorList>
    </citation>
    <scope>NUCLEOTIDE SEQUENCE [LARGE SCALE GENOMIC DNA]</scope>
</reference>
<dbReference type="EMBL" id="BGZK01000071">
    <property type="protein sequence ID" value="GBP15335.1"/>
    <property type="molecule type" value="Genomic_DNA"/>
</dbReference>
<protein>
    <submittedName>
        <fullName evidence="1">Uncharacterized protein</fullName>
    </submittedName>
</protein>
<evidence type="ECO:0000313" key="2">
    <source>
        <dbReference type="Proteomes" id="UP000299102"/>
    </source>
</evidence>
<keyword evidence="2" id="KW-1185">Reference proteome</keyword>
<gene>
    <name evidence="1" type="ORF">EVAR_80515_1</name>
</gene>
<accession>A0A4C1TMM7</accession>
<comment type="caution">
    <text evidence="1">The sequence shown here is derived from an EMBL/GenBank/DDBJ whole genome shotgun (WGS) entry which is preliminary data.</text>
</comment>
<dbReference type="Proteomes" id="UP000299102">
    <property type="component" value="Unassembled WGS sequence"/>
</dbReference>
<organism evidence="1 2">
    <name type="scientific">Eumeta variegata</name>
    <name type="common">Bagworm moth</name>
    <name type="synonym">Eumeta japonica</name>
    <dbReference type="NCBI Taxonomy" id="151549"/>
    <lineage>
        <taxon>Eukaryota</taxon>
        <taxon>Metazoa</taxon>
        <taxon>Ecdysozoa</taxon>
        <taxon>Arthropoda</taxon>
        <taxon>Hexapoda</taxon>
        <taxon>Insecta</taxon>
        <taxon>Pterygota</taxon>
        <taxon>Neoptera</taxon>
        <taxon>Endopterygota</taxon>
        <taxon>Lepidoptera</taxon>
        <taxon>Glossata</taxon>
        <taxon>Ditrysia</taxon>
        <taxon>Tineoidea</taxon>
        <taxon>Psychidae</taxon>
        <taxon>Oiketicinae</taxon>
        <taxon>Eumeta</taxon>
    </lineage>
</organism>
<proteinExistence type="predicted"/>
<dbReference type="AlphaFoldDB" id="A0A4C1TMM7"/>
<evidence type="ECO:0000313" key="1">
    <source>
        <dbReference type="EMBL" id="GBP15335.1"/>
    </source>
</evidence>
<name>A0A4C1TMM7_EUMVA</name>